<evidence type="ECO:0008006" key="3">
    <source>
        <dbReference type="Google" id="ProtNLM"/>
    </source>
</evidence>
<dbReference type="OrthoDB" id="626167at2759"/>
<dbReference type="Proteomes" id="UP000036947">
    <property type="component" value="Unassembled WGS sequence"/>
</dbReference>
<reference evidence="1 2" key="1">
    <citation type="journal article" date="2015" name="BMC Genomics">
        <title>The genome of the truffle-parasite Tolypocladium ophioglossoides and the evolution of antifungal peptaibiotics.</title>
        <authorList>
            <person name="Quandt C.A."/>
            <person name="Bushley K.E."/>
            <person name="Spatafora J.W."/>
        </authorList>
    </citation>
    <scope>NUCLEOTIDE SEQUENCE [LARGE SCALE GENOMIC DNA]</scope>
    <source>
        <strain evidence="1 2">CBS 100239</strain>
    </source>
</reference>
<gene>
    <name evidence="1" type="ORF">TOPH_06076</name>
</gene>
<protein>
    <recommendedName>
        <fullName evidence="3">Kinesin light chain</fullName>
    </recommendedName>
</protein>
<dbReference type="InterPro" id="IPR053137">
    <property type="entry name" value="NLR-like"/>
</dbReference>
<proteinExistence type="predicted"/>
<dbReference type="Gene3D" id="1.25.40.10">
    <property type="entry name" value="Tetratricopeptide repeat domain"/>
    <property type="match status" value="2"/>
</dbReference>
<comment type="caution">
    <text evidence="1">The sequence shown here is derived from an EMBL/GenBank/DDBJ whole genome shotgun (WGS) entry which is preliminary data.</text>
</comment>
<keyword evidence="2" id="KW-1185">Reference proteome</keyword>
<organism evidence="1 2">
    <name type="scientific">Tolypocladium ophioglossoides (strain CBS 100239)</name>
    <name type="common">Snaketongue truffleclub</name>
    <name type="synonym">Elaphocordyceps ophioglossoides</name>
    <dbReference type="NCBI Taxonomy" id="1163406"/>
    <lineage>
        <taxon>Eukaryota</taxon>
        <taxon>Fungi</taxon>
        <taxon>Dikarya</taxon>
        <taxon>Ascomycota</taxon>
        <taxon>Pezizomycotina</taxon>
        <taxon>Sordariomycetes</taxon>
        <taxon>Hypocreomycetidae</taxon>
        <taxon>Hypocreales</taxon>
        <taxon>Ophiocordycipitaceae</taxon>
        <taxon>Tolypocladium</taxon>
    </lineage>
</organism>
<accession>A0A0L0N5V5</accession>
<dbReference type="Pfam" id="PF13374">
    <property type="entry name" value="TPR_10"/>
    <property type="match status" value="1"/>
</dbReference>
<dbReference type="InterPro" id="IPR011990">
    <property type="entry name" value="TPR-like_helical_dom_sf"/>
</dbReference>
<dbReference type="PANTHER" id="PTHR46082">
    <property type="entry name" value="ATP/GTP-BINDING PROTEIN-RELATED"/>
    <property type="match status" value="1"/>
</dbReference>
<evidence type="ECO:0000313" key="1">
    <source>
        <dbReference type="EMBL" id="KND89404.1"/>
    </source>
</evidence>
<dbReference type="STRING" id="1163406.A0A0L0N5V5"/>
<evidence type="ECO:0000313" key="2">
    <source>
        <dbReference type="Proteomes" id="UP000036947"/>
    </source>
</evidence>
<dbReference type="PANTHER" id="PTHR46082:SF6">
    <property type="entry name" value="AAA+ ATPASE DOMAIN-CONTAINING PROTEIN-RELATED"/>
    <property type="match status" value="1"/>
</dbReference>
<dbReference type="AlphaFoldDB" id="A0A0L0N5V5"/>
<dbReference type="EMBL" id="LFRF01000019">
    <property type="protein sequence ID" value="KND89404.1"/>
    <property type="molecule type" value="Genomic_DNA"/>
</dbReference>
<sequence>MAARWYAGEKGVAEKEAGGVEEGWDDLLTAGTTSLCQYFPFSHKGSILFTTRNHEAVRELDIRLADVIFVAEMSRPEAEEMLQRNLPMALRSDFESTTRLLDFLADLPLAIKQASAYMDNTRMTTAKYLAYCQEGDKTRIKLLSKNFNDLGRYKGTQNPILTTWLVSFRLISRKNALAAKYLQFMSFLVEKGIPKQLLPPGKDELQADEAIGMLKSYAFITAQDGHELYQMHRLVRLAMRNWLAVEGTVRTCVTGVIQRLNNVFPFPTHENRMVWMGYLPHALTTLELRDGSTVEEATPMLLSKVASSNFLLGKYSQADTMHREALKLRTTALGAEHPDTLRSMETLEIRPKALGAEHPDTLWSMDNLANALDSQGKHVKGRVRLLRRLELAVDKLFQRRQT</sequence>
<name>A0A0L0N5V5_TOLOC</name>